<name>A0A238XDG9_9RHOB</name>
<sequence length="864" mass="92625">MGGLIGFSIYVSNSVFQQTVSNLNIMANQRISELTRGAEFVRDADQLKSELVDVLLASDQDRLRETISTVKLHTLDMQKATTGFNNDLAAILMQQIGEMEQNFTGLAEARAANFSNADIQSEQILAMRETATKADIHLSEARDNAFFDLILGGEETVASVDTTLSYLVNDVVSALQNRYRISANVNLLSGVSLALTQTADGALITILKDMAQAAFDDLKATVSEAKSASFGDLDTASIEESYKIFEKVLNSSAFVIKGQRDNILATQRELGSIISTEVDDLIFTLAIESSTATEDNASAIQGLIDGPVAHIKELSQLDSAIWSYINTALELTAEENPELAKILFSDFAQKATRLTEMASGAPENLAAEITALLAFADPETGLYNSRMKINNAMAAAEIARKKTATSVRLVGESANESGRQTRERIKTDSLAVLNEAEAAKVLLQNIGWISLAVFIGAMMITYLSVVRPLQRLTRTTETLASGALDQEVPFENNGGEIGRMARALLVFRDGLVEKQQMQALEETERNHRQQEQEMIVSSLAEGMNRLAEGDLSVQITQVFPGDYERLRKDFNQATTTLHSAVERIATSAASVNDSSSEISMASDDLARRTEHAAATLAETAAALAEMTTSVHSSAERAESALQVVEVASTSAQEGKNIVQATVAAMRLIEDSAIKISKIIGVIDDIAFQTNLLALNAGVEAARAGEAGRGFAVVASEVRGLAQRSSNAAKEINSLISESTVQVDQGVSLVGKTELALDRISGAVIEASQQASEIADSAKHQAVGISEVNTAVNELDQVTQQNAAMFEQTSAASMTLNSEASNLADAISGFKLTGTEKPSHRAPTSSGSPSEHWSPEEEEYMARSA</sequence>
<accession>A0A238XDG9</accession>
<evidence type="ECO:0000259" key="7">
    <source>
        <dbReference type="PROSITE" id="PS50885"/>
    </source>
</evidence>
<feature type="domain" description="HAMP" evidence="7">
    <location>
        <begin position="536"/>
        <end position="582"/>
    </location>
</feature>
<dbReference type="GO" id="GO:0007165">
    <property type="term" value="P:signal transduction"/>
    <property type="evidence" value="ECO:0007669"/>
    <property type="project" value="UniProtKB-KW"/>
</dbReference>
<dbReference type="Gene3D" id="1.10.287.950">
    <property type="entry name" value="Methyl-accepting chemotaxis protein"/>
    <property type="match status" value="1"/>
</dbReference>
<comment type="similarity">
    <text evidence="3">Belongs to the methyl-accepting chemotaxis (MCP) protein family.</text>
</comment>
<dbReference type="Pfam" id="PF00672">
    <property type="entry name" value="HAMP"/>
    <property type="match status" value="1"/>
</dbReference>
<dbReference type="AlphaFoldDB" id="A0A238XDG9"/>
<dbReference type="Proteomes" id="UP000198417">
    <property type="component" value="Unassembled WGS sequence"/>
</dbReference>
<feature type="domain" description="Methyl-accepting transducer" evidence="6">
    <location>
        <begin position="587"/>
        <end position="816"/>
    </location>
</feature>
<protein>
    <submittedName>
        <fullName evidence="8">Methyl-accepting chemotaxis protein</fullName>
    </submittedName>
</protein>
<evidence type="ECO:0000256" key="2">
    <source>
        <dbReference type="ARBA" id="ARBA00022500"/>
    </source>
</evidence>
<feature type="domain" description="HAMP" evidence="7">
    <location>
        <begin position="463"/>
        <end position="516"/>
    </location>
</feature>
<dbReference type="InterPro" id="IPR003660">
    <property type="entry name" value="HAMP_dom"/>
</dbReference>
<reference evidence="8 9" key="1">
    <citation type="submission" date="2017-06" db="EMBL/GenBank/DDBJ databases">
        <authorList>
            <person name="Kim H.J."/>
            <person name="Triplett B.A."/>
        </authorList>
    </citation>
    <scope>NUCLEOTIDE SEQUENCE [LARGE SCALE GENOMIC DNA]</scope>
    <source>
        <strain evidence="8 9">DSM 29052</strain>
    </source>
</reference>
<dbReference type="SUPFAM" id="SSF58104">
    <property type="entry name" value="Methyl-accepting chemotaxis protein (MCP) signaling domain"/>
    <property type="match status" value="1"/>
</dbReference>
<dbReference type="GO" id="GO:0006935">
    <property type="term" value="P:chemotaxis"/>
    <property type="evidence" value="ECO:0007669"/>
    <property type="project" value="UniProtKB-KW"/>
</dbReference>
<evidence type="ECO:0000313" key="8">
    <source>
        <dbReference type="EMBL" id="SNR56553.1"/>
    </source>
</evidence>
<evidence type="ECO:0000259" key="6">
    <source>
        <dbReference type="PROSITE" id="PS50111"/>
    </source>
</evidence>
<dbReference type="Pfam" id="PF00015">
    <property type="entry name" value="MCPsignal"/>
    <property type="match status" value="1"/>
</dbReference>
<feature type="compositionally biased region" description="Low complexity" evidence="5">
    <location>
        <begin position="842"/>
        <end position="851"/>
    </location>
</feature>
<evidence type="ECO:0000313" key="9">
    <source>
        <dbReference type="Proteomes" id="UP000198417"/>
    </source>
</evidence>
<dbReference type="SUPFAM" id="SSF158472">
    <property type="entry name" value="HAMP domain-like"/>
    <property type="match status" value="1"/>
</dbReference>
<dbReference type="CDD" id="cd11386">
    <property type="entry name" value="MCP_signal"/>
    <property type="match status" value="1"/>
</dbReference>
<keyword evidence="4" id="KW-0807">Transducer</keyword>
<evidence type="ECO:0000256" key="5">
    <source>
        <dbReference type="SAM" id="MobiDB-lite"/>
    </source>
</evidence>
<feature type="region of interest" description="Disordered" evidence="5">
    <location>
        <begin position="832"/>
        <end position="864"/>
    </location>
</feature>
<dbReference type="CDD" id="cd06225">
    <property type="entry name" value="HAMP"/>
    <property type="match status" value="1"/>
</dbReference>
<dbReference type="SMART" id="SM00283">
    <property type="entry name" value="MA"/>
    <property type="match status" value="1"/>
</dbReference>
<comment type="subcellular location">
    <subcellularLocation>
        <location evidence="1">Membrane</location>
    </subcellularLocation>
</comment>
<dbReference type="SMART" id="SM00304">
    <property type="entry name" value="HAMP"/>
    <property type="match status" value="2"/>
</dbReference>
<keyword evidence="9" id="KW-1185">Reference proteome</keyword>
<evidence type="ECO:0000256" key="1">
    <source>
        <dbReference type="ARBA" id="ARBA00004370"/>
    </source>
</evidence>
<dbReference type="PROSITE" id="PS50885">
    <property type="entry name" value="HAMP"/>
    <property type="match status" value="2"/>
</dbReference>
<dbReference type="InterPro" id="IPR004089">
    <property type="entry name" value="MCPsignal_dom"/>
</dbReference>
<gene>
    <name evidence="8" type="ORF">SAMN06265370_110113</name>
</gene>
<dbReference type="InterPro" id="IPR051310">
    <property type="entry name" value="MCP_chemotaxis"/>
</dbReference>
<dbReference type="PANTHER" id="PTHR43531">
    <property type="entry name" value="PROTEIN ICFG"/>
    <property type="match status" value="1"/>
</dbReference>
<dbReference type="PANTHER" id="PTHR43531:SF11">
    <property type="entry name" value="METHYL-ACCEPTING CHEMOTAXIS PROTEIN 3"/>
    <property type="match status" value="1"/>
</dbReference>
<proteinExistence type="inferred from homology"/>
<organism evidence="8 9">
    <name type="scientific">Puniceibacterium sediminis</name>
    <dbReference type="NCBI Taxonomy" id="1608407"/>
    <lineage>
        <taxon>Bacteria</taxon>
        <taxon>Pseudomonadati</taxon>
        <taxon>Pseudomonadota</taxon>
        <taxon>Alphaproteobacteria</taxon>
        <taxon>Rhodobacterales</taxon>
        <taxon>Paracoccaceae</taxon>
        <taxon>Puniceibacterium</taxon>
    </lineage>
</organism>
<dbReference type="PROSITE" id="PS50111">
    <property type="entry name" value="CHEMOTAXIS_TRANSDUC_2"/>
    <property type="match status" value="1"/>
</dbReference>
<dbReference type="FunFam" id="1.10.287.950:FF:000001">
    <property type="entry name" value="Methyl-accepting chemotaxis sensory transducer"/>
    <property type="match status" value="1"/>
</dbReference>
<dbReference type="EMBL" id="FZNN01000010">
    <property type="protein sequence ID" value="SNR56553.1"/>
    <property type="molecule type" value="Genomic_DNA"/>
</dbReference>
<evidence type="ECO:0000256" key="4">
    <source>
        <dbReference type="PROSITE-ProRule" id="PRU00284"/>
    </source>
</evidence>
<dbReference type="GO" id="GO:0016020">
    <property type="term" value="C:membrane"/>
    <property type="evidence" value="ECO:0007669"/>
    <property type="project" value="UniProtKB-SubCell"/>
</dbReference>
<evidence type="ECO:0000256" key="3">
    <source>
        <dbReference type="ARBA" id="ARBA00029447"/>
    </source>
</evidence>
<keyword evidence="2" id="KW-0145">Chemotaxis</keyword>
<dbReference type="Gene3D" id="1.10.8.500">
    <property type="entry name" value="HAMP domain in histidine kinase"/>
    <property type="match status" value="1"/>
</dbReference>